<evidence type="ECO:0000313" key="1">
    <source>
        <dbReference type="EMBL" id="GII22180.1"/>
    </source>
</evidence>
<evidence type="ECO:0000313" key="2">
    <source>
        <dbReference type="Proteomes" id="UP000599074"/>
    </source>
</evidence>
<protein>
    <submittedName>
        <fullName evidence="1">Uncharacterized protein</fullName>
    </submittedName>
</protein>
<proteinExistence type="predicted"/>
<sequence>MLTTRPAYGASARQRCRTPRGLALRTVPLRVKLDERNLRRAYAESGPYGLALHVRWTLLDLASHRAVNDDVPRVLVAWYRTAVAEATADARAEAEGWPCGSLLHPATA</sequence>
<organism evidence="1 2">
    <name type="scientific">Planosporangium mesophilum</name>
    <dbReference type="NCBI Taxonomy" id="689768"/>
    <lineage>
        <taxon>Bacteria</taxon>
        <taxon>Bacillati</taxon>
        <taxon>Actinomycetota</taxon>
        <taxon>Actinomycetes</taxon>
        <taxon>Micromonosporales</taxon>
        <taxon>Micromonosporaceae</taxon>
        <taxon>Planosporangium</taxon>
    </lineage>
</organism>
<reference evidence="1" key="1">
    <citation type="submission" date="2021-01" db="EMBL/GenBank/DDBJ databases">
        <title>Whole genome shotgun sequence of Planosporangium mesophilum NBRC 109066.</title>
        <authorList>
            <person name="Komaki H."/>
            <person name="Tamura T."/>
        </authorList>
    </citation>
    <scope>NUCLEOTIDE SEQUENCE</scope>
    <source>
        <strain evidence="1">NBRC 109066</strain>
    </source>
</reference>
<dbReference type="Proteomes" id="UP000599074">
    <property type="component" value="Unassembled WGS sequence"/>
</dbReference>
<dbReference type="RefSeq" id="WP_168113584.1">
    <property type="nucleotide sequence ID" value="NZ_BOON01000017.1"/>
</dbReference>
<gene>
    <name evidence="1" type="ORF">Pme01_17770</name>
</gene>
<dbReference type="EMBL" id="BOON01000017">
    <property type="protein sequence ID" value="GII22180.1"/>
    <property type="molecule type" value="Genomic_DNA"/>
</dbReference>
<accession>A0A8J3T7W3</accession>
<dbReference type="AlphaFoldDB" id="A0A8J3T7W3"/>
<comment type="caution">
    <text evidence="1">The sequence shown here is derived from an EMBL/GenBank/DDBJ whole genome shotgun (WGS) entry which is preliminary data.</text>
</comment>
<name>A0A8J3T7W3_9ACTN</name>
<keyword evidence="2" id="KW-1185">Reference proteome</keyword>